<dbReference type="Pfam" id="PF03133">
    <property type="entry name" value="TTL"/>
    <property type="match status" value="2"/>
</dbReference>
<gene>
    <name evidence="2" type="ORF">E3P90_03376</name>
</gene>
<evidence type="ECO:0008006" key="4">
    <source>
        <dbReference type="Google" id="ProtNLM"/>
    </source>
</evidence>
<evidence type="ECO:0000313" key="2">
    <source>
        <dbReference type="EMBL" id="TIB09204.1"/>
    </source>
</evidence>
<dbReference type="EMBL" id="SPOF01000045">
    <property type="protein sequence ID" value="TIB09204.1"/>
    <property type="molecule type" value="Genomic_DNA"/>
</dbReference>
<dbReference type="PROSITE" id="PS51221">
    <property type="entry name" value="TTL"/>
    <property type="match status" value="1"/>
</dbReference>
<dbReference type="InterPro" id="IPR004344">
    <property type="entry name" value="TTL/TTLL_fam"/>
</dbReference>
<evidence type="ECO:0000313" key="3">
    <source>
        <dbReference type="Proteomes" id="UP000306954"/>
    </source>
</evidence>
<comment type="caution">
    <text evidence="2">The sequence shown here is derived from an EMBL/GenBank/DDBJ whole genome shotgun (WGS) entry which is preliminary data.</text>
</comment>
<protein>
    <recommendedName>
        <fullName evidence="4">Tubulin--tyrosine ligase PBY1</fullName>
    </recommendedName>
</protein>
<dbReference type="PANTHER" id="PTHR47551">
    <property type="entry name" value="TUBULIN--TYROSINE LIGASE PBY1-RELATED"/>
    <property type="match status" value="1"/>
</dbReference>
<proteinExistence type="predicted"/>
<organism evidence="2 3">
    <name type="scientific">Wallemia ichthyophaga</name>
    <dbReference type="NCBI Taxonomy" id="245174"/>
    <lineage>
        <taxon>Eukaryota</taxon>
        <taxon>Fungi</taxon>
        <taxon>Dikarya</taxon>
        <taxon>Basidiomycota</taxon>
        <taxon>Wallemiomycotina</taxon>
        <taxon>Wallemiomycetes</taxon>
        <taxon>Wallemiales</taxon>
        <taxon>Wallemiaceae</taxon>
        <taxon>Wallemia</taxon>
    </lineage>
</organism>
<dbReference type="Gene3D" id="3.30.470.20">
    <property type="entry name" value="ATP-grasp fold, B domain"/>
    <property type="match status" value="1"/>
</dbReference>
<accession>A0A4T0H3E0</accession>
<name>A0A4T0H3E0_WALIC</name>
<dbReference type="InterPro" id="IPR027746">
    <property type="entry name" value="TTL"/>
</dbReference>
<dbReference type="SUPFAM" id="SSF56059">
    <property type="entry name" value="Glutathione synthetase ATP-binding domain-like"/>
    <property type="match status" value="1"/>
</dbReference>
<dbReference type="AlphaFoldDB" id="A0A4T0H3E0"/>
<feature type="compositionally biased region" description="Acidic residues" evidence="1">
    <location>
        <begin position="180"/>
        <end position="196"/>
    </location>
</feature>
<evidence type="ECO:0000256" key="1">
    <source>
        <dbReference type="SAM" id="MobiDB-lite"/>
    </source>
</evidence>
<feature type="region of interest" description="Disordered" evidence="1">
    <location>
        <begin position="180"/>
        <end position="200"/>
    </location>
</feature>
<dbReference type="PANTHER" id="PTHR47551:SF1">
    <property type="entry name" value="TUBULIN--TYROSINE LIGASE PBY1-RELATED"/>
    <property type="match status" value="1"/>
</dbReference>
<sequence length="460" mass="52410">MSLTAFVNFPSEYTQAAVIRGFKKYLPDVLLITDKPTEKLQIQYADYDLIEFDWLMQDTSNCIGSSYCFRKALTRKNFLHQTIEAYLAKMEHRLSVNAVDRSEEANVDLLRNAMPKCWTIDVAHSEDLDEVLMDELYDLREKLSQEGDHWFILKPAMADRANGIRLFNSEDSLREIFAEFDSDSEDEEEDEDDDNHSDEYSTAVSTSQLRHFVIQVILINHSLLLTLTIDKEYLSNPLLIDPTGNQQSFHKFHLRAYVLCVVGDNFEQVVSGRFNLKVLQGSIKVYMPKSILALFASQSYKNPDEDQSLLSHLTNSCLQGSNMDRDKFVKSLQELEGCYTNSGTQITSDQINRWLDSASKVIGQAVKGAVESASVHFQPLPNAFEIYGVDLLVTDKDEVKLLEFNGCPDFGQTGDRLAWIVDNVVDASFESALLELLGRQSAHDHQETVKCLDFEFKRGW</sequence>
<reference evidence="2 3" key="1">
    <citation type="submission" date="2019-03" db="EMBL/GenBank/DDBJ databases">
        <title>Sequencing 23 genomes of Wallemia ichthyophaga.</title>
        <authorList>
            <person name="Gostincar C."/>
        </authorList>
    </citation>
    <scope>NUCLEOTIDE SEQUENCE [LARGE SCALE GENOMIC DNA]</scope>
    <source>
        <strain evidence="2 3">EXF-8621</strain>
    </source>
</reference>
<dbReference type="GO" id="GO:0000932">
    <property type="term" value="C:P-body"/>
    <property type="evidence" value="ECO:0007669"/>
    <property type="project" value="TreeGrafter"/>
</dbReference>
<dbReference type="Proteomes" id="UP000306954">
    <property type="component" value="Unassembled WGS sequence"/>
</dbReference>